<comment type="pathway">
    <text evidence="2">Lipid metabolism; fatty acid beta-oxidation.</text>
</comment>
<dbReference type="InterPro" id="IPR002347">
    <property type="entry name" value="SDR_fam"/>
</dbReference>
<dbReference type="Gene3D" id="3.10.129.10">
    <property type="entry name" value="Hotdog Thioesterase"/>
    <property type="match status" value="1"/>
</dbReference>
<evidence type="ECO:0000256" key="1">
    <source>
        <dbReference type="ARBA" id="ARBA00004275"/>
    </source>
</evidence>
<dbReference type="CDD" id="cd03448">
    <property type="entry name" value="HDE_HSD"/>
    <property type="match status" value="1"/>
</dbReference>
<dbReference type="Gene3D" id="1.10.287.4290">
    <property type="match status" value="1"/>
</dbReference>
<dbReference type="SUPFAM" id="SSF55718">
    <property type="entry name" value="SCP-like"/>
    <property type="match status" value="1"/>
</dbReference>
<dbReference type="GO" id="GO:0006631">
    <property type="term" value="P:fatty acid metabolic process"/>
    <property type="evidence" value="ECO:0007669"/>
    <property type="project" value="UniProtKB-KW"/>
</dbReference>
<dbReference type="SMART" id="SM00822">
    <property type="entry name" value="PKS_KR"/>
    <property type="match status" value="1"/>
</dbReference>
<keyword evidence="9" id="KW-0456">Lyase</keyword>
<dbReference type="Gene3D" id="3.30.1050.10">
    <property type="entry name" value="SCP2 sterol-binding domain"/>
    <property type="match status" value="1"/>
</dbReference>
<dbReference type="InterPro" id="IPR016135">
    <property type="entry name" value="UBQ-conjugating_enzyme/RWD"/>
</dbReference>
<dbReference type="CDD" id="cd23816">
    <property type="entry name" value="RWD_RWDD1"/>
    <property type="match status" value="1"/>
</dbReference>
<reference evidence="13" key="1">
    <citation type="submission" date="2023-11" db="EMBL/GenBank/DDBJ databases">
        <title>Genome assemblies of two species of porcelain crab, Petrolisthes cinctipes and Petrolisthes manimaculis (Anomura: Porcellanidae).</title>
        <authorList>
            <person name="Angst P."/>
        </authorList>
    </citation>
    <scope>NUCLEOTIDE SEQUENCE</scope>
    <source>
        <strain evidence="13">PB745_02</strain>
        <tissue evidence="13">Gill</tissue>
    </source>
</reference>
<dbReference type="InterPro" id="IPR051687">
    <property type="entry name" value="Peroxisomal_Beta-Oxidation"/>
</dbReference>
<comment type="caution">
    <text evidence="13">The sequence shown here is derived from an EMBL/GenBank/DDBJ whole genome shotgun (WGS) entry which is preliminary data.</text>
</comment>
<name>A0AAE1NM26_9EUCA</name>
<protein>
    <recommendedName>
        <fullName evidence="10">Peroxisomal multifunctional enzyme type 2</fullName>
    </recommendedName>
</protein>
<evidence type="ECO:0000256" key="2">
    <source>
        <dbReference type="ARBA" id="ARBA00005005"/>
    </source>
</evidence>
<dbReference type="PROSITE" id="PS00061">
    <property type="entry name" value="ADH_SHORT"/>
    <property type="match status" value="1"/>
</dbReference>
<keyword evidence="6" id="KW-0443">Lipid metabolism</keyword>
<evidence type="ECO:0000256" key="9">
    <source>
        <dbReference type="ARBA" id="ARBA00023239"/>
    </source>
</evidence>
<dbReference type="PRINTS" id="PR00081">
    <property type="entry name" value="GDHRDH"/>
</dbReference>
<evidence type="ECO:0000256" key="7">
    <source>
        <dbReference type="ARBA" id="ARBA00023140"/>
    </source>
</evidence>
<evidence type="ECO:0000256" key="5">
    <source>
        <dbReference type="ARBA" id="ARBA00023002"/>
    </source>
</evidence>
<dbReference type="InterPro" id="IPR036291">
    <property type="entry name" value="NAD(P)-bd_dom_sf"/>
</dbReference>
<keyword evidence="5" id="KW-0560">Oxidoreductase</keyword>
<dbReference type="InterPro" id="IPR032378">
    <property type="entry name" value="ZC3H15/TMA46_C"/>
</dbReference>
<gene>
    <name evidence="13" type="ORF">Pmani_035886</name>
</gene>
<feature type="compositionally biased region" description="Acidic residues" evidence="11">
    <location>
        <begin position="971"/>
        <end position="988"/>
    </location>
</feature>
<dbReference type="AlphaFoldDB" id="A0AAE1NM26"/>
<dbReference type="InterPro" id="IPR003033">
    <property type="entry name" value="SCP2_sterol-bd_dom"/>
</dbReference>
<keyword evidence="4" id="KW-0276">Fatty acid metabolism</keyword>
<evidence type="ECO:0000256" key="6">
    <source>
        <dbReference type="ARBA" id="ARBA00023098"/>
    </source>
</evidence>
<dbReference type="GO" id="GO:0016491">
    <property type="term" value="F:oxidoreductase activity"/>
    <property type="evidence" value="ECO:0007669"/>
    <property type="project" value="UniProtKB-KW"/>
</dbReference>
<comment type="subcellular location">
    <subcellularLocation>
        <location evidence="1">Peroxisome</location>
    </subcellularLocation>
</comment>
<dbReference type="GO" id="GO:0018812">
    <property type="term" value="F:3-hydroxyacyl-CoA dehydratase activity"/>
    <property type="evidence" value="ECO:0007669"/>
    <property type="project" value="UniProtKB-ARBA"/>
</dbReference>
<keyword evidence="8" id="KW-0413">Isomerase</keyword>
<dbReference type="Pfam" id="PF00106">
    <property type="entry name" value="adh_short"/>
    <property type="match status" value="1"/>
</dbReference>
<feature type="compositionally biased region" description="Basic and acidic residues" evidence="11">
    <location>
        <begin position="923"/>
        <end position="933"/>
    </location>
</feature>
<dbReference type="FunFam" id="3.10.110.10:FF:000075">
    <property type="entry name" value="RWD domain-containing protein (Gir2)"/>
    <property type="match status" value="1"/>
</dbReference>
<dbReference type="CDD" id="cd05353">
    <property type="entry name" value="hydroxyacyl-CoA-like_DH_SDR_c-like"/>
    <property type="match status" value="1"/>
</dbReference>
<dbReference type="GO" id="GO:0016853">
    <property type="term" value="F:isomerase activity"/>
    <property type="evidence" value="ECO:0007669"/>
    <property type="project" value="UniProtKB-KW"/>
</dbReference>
<evidence type="ECO:0000256" key="8">
    <source>
        <dbReference type="ARBA" id="ARBA00023235"/>
    </source>
</evidence>
<dbReference type="SUPFAM" id="SSF51735">
    <property type="entry name" value="NAD(P)-binding Rossmann-fold domains"/>
    <property type="match status" value="1"/>
</dbReference>
<dbReference type="InterPro" id="IPR054357">
    <property type="entry name" value="MFE-2_N"/>
</dbReference>
<dbReference type="Pfam" id="PF16543">
    <property type="entry name" value="DFRP_C"/>
    <property type="match status" value="1"/>
</dbReference>
<dbReference type="Pfam" id="PF01575">
    <property type="entry name" value="MaoC_dehydratas"/>
    <property type="match status" value="1"/>
</dbReference>
<dbReference type="SMART" id="SM00591">
    <property type="entry name" value="RWD"/>
    <property type="match status" value="1"/>
</dbReference>
<dbReference type="InterPro" id="IPR020904">
    <property type="entry name" value="Sc_DH/Rdtase_CS"/>
</dbReference>
<comment type="similarity">
    <text evidence="3">Belongs to the short-chain dehydrogenases/reductases (SDR) family.</text>
</comment>
<feature type="region of interest" description="Disordered" evidence="11">
    <location>
        <begin position="921"/>
        <end position="942"/>
    </location>
</feature>
<dbReference type="SUPFAM" id="SSF54495">
    <property type="entry name" value="UBC-like"/>
    <property type="match status" value="1"/>
</dbReference>
<dbReference type="Pfam" id="PF22622">
    <property type="entry name" value="MFE-2_hydrat-2_N"/>
    <property type="match status" value="1"/>
</dbReference>
<dbReference type="Gene3D" id="3.40.50.720">
    <property type="entry name" value="NAD(P)-binding Rossmann-like Domain"/>
    <property type="match status" value="1"/>
</dbReference>
<dbReference type="Pfam" id="PF02036">
    <property type="entry name" value="SCP2"/>
    <property type="match status" value="1"/>
</dbReference>
<dbReference type="FunFam" id="3.40.50.720:FF:000185">
    <property type="entry name" value="peroxisomal multifunctional enzyme type 2"/>
    <property type="match status" value="1"/>
</dbReference>
<dbReference type="InterPro" id="IPR057326">
    <property type="entry name" value="KR_dom"/>
</dbReference>
<dbReference type="InterPro" id="IPR006575">
    <property type="entry name" value="RWD_dom"/>
</dbReference>
<sequence length="988" mass="107445">MAPLNFHNKVAVVTGAGGGLGRGYALLLGSRGAKVVVNDLGGDTKGEGKSSRAADAVVEEIRSAGGTAVANYDSVEDGENIIQTALENFGHIDILVNNAGILRDRSLPRTSNTDWDLVHRVHLRGSFLVTRAAFPVMKKQGFGRIIMTTSTAGIFGNFGQANYSAAKLGLLGLSNTVAIEGRKYNINCNTVAPFGGTRMTEDIMPPDMLEELKPEFVAPVVSWLCHEDCHDTGGLYVTGGGWVSKFRWENTTGVMCRESRVSAMTPETVRDNWDKICDFTNSENLESNEETTGSILEVLNNLKDTPGTELHHTHSPASTSPSTTGPLSALGVSMGPTNFTYTKKDAILYALGVGMSTQDEDGLRFLYENSEDFCPLPTFTVIPSQAAMMGGDLWSKMSNWSPDLTKLLHGEMYIENVAPIPPAATLATTTTVSDVLDKGSGSVLILDTVTRGEDGTEVSRGQWSLFLVGEGNFGGPRSSKVAVPLADPPNRPPDATKELTTGIDQAALYRLSGDYNPLHIDPSFAAMGGFSEPILHGLCFYGVTARAVLATYCDGQPSKFKAMKARFAKPVLPGQTLVVAMWKEGSRIHFTTTVKETGKACLTGGYVDIIEEAGTKDMAAGGKGAEAAGSEVFREMAGRLAGDSSVAAKVNAIIQWNVMKSDKTADQWTVDLKGEAAAEPVYMGPPQGGRRPDLTLTLTEENLVALVAGSLKPQAAFLSGQLKVAGNMAVAQRLQLLMPPQPRMYIQTHEDTMTDYKEEQNNEIEALESIYPEEFEILETDPYHKFRIRVKTEGGEDEGEPASAEISLTFQYTSNYPDQPPALEVTAVDNVEDDELDELRQRLDEEVTENLGMVMVFTVVTSALEWLAGHMEQLATAAQEQQQLQLKEKEEAERKKFEGTRVTVETFMAWKAKFDQEMSSVRTEQDRSAEKNQKLSGRQLFQTDQTLNQSDLSFLGDGEGEVAVDESLFQDLDDLDLEDELDDEDLED</sequence>
<dbReference type="InterPro" id="IPR029069">
    <property type="entry name" value="HotDog_dom_sf"/>
</dbReference>
<evidence type="ECO:0000313" key="14">
    <source>
        <dbReference type="Proteomes" id="UP001292094"/>
    </source>
</evidence>
<dbReference type="SUPFAM" id="SSF54637">
    <property type="entry name" value="Thioesterase/thiol ester dehydrase-isomerase"/>
    <property type="match status" value="2"/>
</dbReference>
<feature type="compositionally biased region" description="Low complexity" evidence="11">
    <location>
        <begin position="315"/>
        <end position="325"/>
    </location>
</feature>
<organism evidence="13 14">
    <name type="scientific">Petrolisthes manimaculis</name>
    <dbReference type="NCBI Taxonomy" id="1843537"/>
    <lineage>
        <taxon>Eukaryota</taxon>
        <taxon>Metazoa</taxon>
        <taxon>Ecdysozoa</taxon>
        <taxon>Arthropoda</taxon>
        <taxon>Crustacea</taxon>
        <taxon>Multicrustacea</taxon>
        <taxon>Malacostraca</taxon>
        <taxon>Eumalacostraca</taxon>
        <taxon>Eucarida</taxon>
        <taxon>Decapoda</taxon>
        <taxon>Pleocyemata</taxon>
        <taxon>Anomura</taxon>
        <taxon>Galatheoidea</taxon>
        <taxon>Porcellanidae</taxon>
        <taxon>Petrolisthes</taxon>
    </lineage>
</organism>
<dbReference type="Gene3D" id="3.10.110.10">
    <property type="entry name" value="Ubiquitin Conjugating Enzyme"/>
    <property type="match status" value="1"/>
</dbReference>
<dbReference type="FunFam" id="3.10.129.10:FF:000013">
    <property type="entry name" value="Peroxisomal multifunctional enzyme type 2"/>
    <property type="match status" value="1"/>
</dbReference>
<evidence type="ECO:0000256" key="3">
    <source>
        <dbReference type="ARBA" id="ARBA00006484"/>
    </source>
</evidence>
<evidence type="ECO:0000256" key="11">
    <source>
        <dbReference type="SAM" id="MobiDB-lite"/>
    </source>
</evidence>
<dbReference type="EMBL" id="JAWZYT010005203">
    <property type="protein sequence ID" value="KAK4291271.1"/>
    <property type="molecule type" value="Genomic_DNA"/>
</dbReference>
<dbReference type="InterPro" id="IPR002539">
    <property type="entry name" value="MaoC-like_dom"/>
</dbReference>
<dbReference type="GO" id="GO:0005777">
    <property type="term" value="C:peroxisome"/>
    <property type="evidence" value="ECO:0007669"/>
    <property type="project" value="UniProtKB-SubCell"/>
</dbReference>
<evidence type="ECO:0000259" key="12">
    <source>
        <dbReference type="PROSITE" id="PS50908"/>
    </source>
</evidence>
<dbReference type="InterPro" id="IPR036527">
    <property type="entry name" value="SCP2_sterol-bd_dom_sf"/>
</dbReference>
<dbReference type="Pfam" id="PF05773">
    <property type="entry name" value="RWD"/>
    <property type="match status" value="1"/>
</dbReference>
<accession>A0AAE1NM26</accession>
<proteinExistence type="inferred from homology"/>
<dbReference type="PANTHER" id="PTHR45024">
    <property type="entry name" value="DEHYDROGENASES, SHORT CHAIN"/>
    <property type="match status" value="1"/>
</dbReference>
<dbReference type="Gene3D" id="6.20.400.10">
    <property type="match status" value="1"/>
</dbReference>
<evidence type="ECO:0000256" key="10">
    <source>
        <dbReference type="ARBA" id="ARBA00073497"/>
    </source>
</evidence>
<keyword evidence="14" id="KW-1185">Reference proteome</keyword>
<dbReference type="Proteomes" id="UP001292094">
    <property type="component" value="Unassembled WGS sequence"/>
</dbReference>
<feature type="domain" description="RWD" evidence="12">
    <location>
        <begin position="762"/>
        <end position="870"/>
    </location>
</feature>
<feature type="region of interest" description="Disordered" evidence="11">
    <location>
        <begin position="305"/>
        <end position="325"/>
    </location>
</feature>
<evidence type="ECO:0000256" key="4">
    <source>
        <dbReference type="ARBA" id="ARBA00022832"/>
    </source>
</evidence>
<keyword evidence="7" id="KW-0576">Peroxisome</keyword>
<evidence type="ECO:0000313" key="13">
    <source>
        <dbReference type="EMBL" id="KAK4291271.1"/>
    </source>
</evidence>
<dbReference type="PANTHER" id="PTHR45024:SF2">
    <property type="entry name" value="SCP2 DOMAIN-CONTAINING PROTEIN"/>
    <property type="match status" value="1"/>
</dbReference>
<dbReference type="PROSITE" id="PS50908">
    <property type="entry name" value="RWD"/>
    <property type="match status" value="1"/>
</dbReference>
<feature type="region of interest" description="Disordered" evidence="11">
    <location>
        <begin position="965"/>
        <end position="988"/>
    </location>
</feature>
<dbReference type="PRINTS" id="PR00080">
    <property type="entry name" value="SDRFAMILY"/>
</dbReference>